<dbReference type="Pfam" id="PF00012">
    <property type="entry name" value="HSP70"/>
    <property type="match status" value="1"/>
</dbReference>
<keyword evidence="3" id="KW-0067">ATP-binding</keyword>
<dbReference type="EMBL" id="CAJPWZ010001795">
    <property type="protein sequence ID" value="CAG2224049.1"/>
    <property type="molecule type" value="Genomic_DNA"/>
</dbReference>
<keyword evidence="2" id="KW-0547">Nucleotide-binding</keyword>
<dbReference type="SUPFAM" id="SSF47986">
    <property type="entry name" value="DEATH domain"/>
    <property type="match status" value="3"/>
</dbReference>
<organism evidence="4 5">
    <name type="scientific">Mytilus edulis</name>
    <name type="common">Blue mussel</name>
    <dbReference type="NCBI Taxonomy" id="6550"/>
    <lineage>
        <taxon>Eukaryota</taxon>
        <taxon>Metazoa</taxon>
        <taxon>Spiralia</taxon>
        <taxon>Lophotrochozoa</taxon>
        <taxon>Mollusca</taxon>
        <taxon>Bivalvia</taxon>
        <taxon>Autobranchia</taxon>
        <taxon>Pteriomorphia</taxon>
        <taxon>Mytilida</taxon>
        <taxon>Mytiloidea</taxon>
        <taxon>Mytilidae</taxon>
        <taxon>Mytilinae</taxon>
        <taxon>Mytilus</taxon>
    </lineage>
</organism>
<dbReference type="InterPro" id="IPR011029">
    <property type="entry name" value="DEATH-like_dom_sf"/>
</dbReference>
<dbReference type="CDD" id="cd01671">
    <property type="entry name" value="CARD"/>
    <property type="match status" value="2"/>
</dbReference>
<dbReference type="GO" id="GO:0140662">
    <property type="term" value="F:ATP-dependent protein folding chaperone"/>
    <property type="evidence" value="ECO:0007669"/>
    <property type="project" value="InterPro"/>
</dbReference>
<dbReference type="Gene3D" id="3.30.420.40">
    <property type="match status" value="2"/>
</dbReference>
<dbReference type="InterPro" id="IPR013126">
    <property type="entry name" value="Hsp_70_fam"/>
</dbReference>
<protein>
    <submittedName>
        <fullName evidence="4">Uncharacterized protein</fullName>
    </submittedName>
</protein>
<dbReference type="Proteomes" id="UP000683360">
    <property type="component" value="Unassembled WGS sequence"/>
</dbReference>
<dbReference type="PANTHER" id="PTHR14187">
    <property type="entry name" value="ALPHA KINASE/ELONGATION FACTOR 2 KINASE"/>
    <property type="match status" value="1"/>
</dbReference>
<dbReference type="PANTHER" id="PTHR14187:SF5">
    <property type="entry name" value="HEAT SHOCK 70 KDA PROTEIN 12A"/>
    <property type="match status" value="1"/>
</dbReference>
<evidence type="ECO:0000313" key="4">
    <source>
        <dbReference type="EMBL" id="CAG2224049.1"/>
    </source>
</evidence>
<comment type="caution">
    <text evidence="4">The sequence shown here is derived from an EMBL/GenBank/DDBJ whole genome shotgun (WGS) entry which is preliminary data.</text>
</comment>
<dbReference type="Gene3D" id="1.10.533.10">
    <property type="entry name" value="Death Domain, Fas"/>
    <property type="match status" value="3"/>
</dbReference>
<dbReference type="InterPro" id="IPR018181">
    <property type="entry name" value="Heat_shock_70_CS"/>
</dbReference>
<accession>A0A8S3ST56</accession>
<dbReference type="InterPro" id="IPR043129">
    <property type="entry name" value="ATPase_NBD"/>
</dbReference>
<evidence type="ECO:0000256" key="1">
    <source>
        <dbReference type="ARBA" id="ARBA00007381"/>
    </source>
</evidence>
<dbReference type="PROSITE" id="PS00329">
    <property type="entry name" value="HSP70_2"/>
    <property type="match status" value="1"/>
</dbReference>
<evidence type="ECO:0000313" key="5">
    <source>
        <dbReference type="Proteomes" id="UP000683360"/>
    </source>
</evidence>
<gene>
    <name evidence="4" type="ORF">MEDL_37277</name>
</gene>
<proteinExistence type="inferred from homology"/>
<dbReference type="GO" id="GO:0005524">
    <property type="term" value="F:ATP binding"/>
    <property type="evidence" value="ECO:0007669"/>
    <property type="project" value="UniProtKB-KW"/>
</dbReference>
<evidence type="ECO:0000256" key="2">
    <source>
        <dbReference type="ARBA" id="ARBA00022741"/>
    </source>
</evidence>
<dbReference type="SUPFAM" id="SSF53067">
    <property type="entry name" value="Actin-like ATPase domain"/>
    <property type="match status" value="2"/>
</dbReference>
<reference evidence="4" key="1">
    <citation type="submission" date="2021-03" db="EMBL/GenBank/DDBJ databases">
        <authorList>
            <person name="Bekaert M."/>
        </authorList>
    </citation>
    <scope>NUCLEOTIDE SEQUENCE</scope>
</reference>
<comment type="similarity">
    <text evidence="1">Belongs to the heat shock protein 70 family.</text>
</comment>
<evidence type="ECO:0000256" key="3">
    <source>
        <dbReference type="ARBA" id="ARBA00022840"/>
    </source>
</evidence>
<dbReference type="AlphaFoldDB" id="A0A8S3ST56"/>
<dbReference type="CDD" id="cd10229">
    <property type="entry name" value="ASKHA_NBD_HSP70_HSPA12"/>
    <property type="match status" value="1"/>
</dbReference>
<keyword evidence="5" id="KW-1185">Reference proteome</keyword>
<sequence>MFVTVRVFSKVVNLCDSTFVLSMEKNENVEVSMSDENPKTTPARGVSQISDESGYFSFPPSPGMLQVSVIFKGVCKRKIHQNFGFIKEQINPEIVIEEVQSDPQEIFSSQKLSELRAITKNPKKTDLLVKHILRRGEGPCKCFLKCLQNDNIQAHFILEQLRFLPDKSVPTTSAYNIDIKDLQENFDCIIEELETTDVIDPLLEYYVISLDDHDDLLYLKKTRKERNSQLIHTLIGKKSDSWIPGFVFVLDHTKHSGLLSVIQHKGKRVLPIFTEGVLFNSAAYEMSIKVNGLNANAIEFKLARNAEIDNLCRKFAKLAVSNVRRGSVLLMVHPISPDTWRKSSDTEKKKLLEEFVHQLLESPEVTKLIQKEINVTIDVNEIKNVFGDPLWRVKKSSEMSPAKQQLEDNWTFLTEELEIRKVMEYLVGEEVMSYRETQKILQTSGRKDRTNNFLRYFKDNLADSNMKDLIDALVKTGQTKIAMKLKTESVCIDCLRETYNAEKNYNTILDEMVSSMMLQTVAKFDDEKIPHHIKNILTPECGKSRRDRAHLFMQYVLVNDDVLRSFENVFEATNSIDLDNYKCTTHKPGTSKSASYFQSNLVEDTNRIHCSFTVRMEANDRSPVVAAIDFGTTYSGFAFSHKRKNAKIITKQWQSTSGTGLESFKTPTSILLDPENTFCAFGYEAEEKYDNLSSTGDHGRWHFFKHFKMELHSSEILKRETIIEDVLGNTMAAFDIFTHSIRYLKQQAEHLMREQGIDVGKENISWVITVPAIWTDSAKQFMREAAEKASIPADKLTLALEPEVASIYIGAQNLEKSKGGSELVKSAPGSRFMVVDIGGGTVDITVMETVTEQKFKQISLSSGGPHGGKKVNENIIQYLTSLVGENVMDAFRLKSTYDYQQLSKDIELSKRNWKTGEFLKLSLPMTLVESFASKNKTNLSEHLKSKHGNTIIVPNEAGLAVLKGAVLYGHDPSCVVTRKCDRTYGTLVYRAFLADDLPAKWMRHGGSFLCKDAFNKLVEIGESITLNEKRSTVMQPLRADMSKMSVKLYGSTDPNPRYVTDKSCTYLGKILIDIPEQYRSCDEDVIVSMTFGQTEIVVEGKSQHSEHVVTTKLDFLV</sequence>
<name>A0A8S3ST56_MYTED</name>
<dbReference type="OrthoDB" id="2963168at2759"/>